<dbReference type="EMBL" id="JANIBK010000041">
    <property type="protein sequence ID" value="MCQ8128739.1"/>
    <property type="molecule type" value="Genomic_DNA"/>
</dbReference>
<dbReference type="Proteomes" id="UP001524586">
    <property type="component" value="Unassembled WGS sequence"/>
</dbReference>
<sequence length="315" mass="35878">MAYIRELAMYEMSSDVFTQLHIDVARNATDDFNLFHDSKHWHKIKDNPFQGPITLGFQLESLVEGKLADFRRAADELDLIGRHKLNFSNYQFSFANAIKAGQFVEVEIKPSQFKNAPSPMLSNRIMVKSDSNLALLGFKKETTEPLYLADSDFSDWHDLRRQPDRSYLSGGYFLKRKFMTTSNAKNFLCGSLRDQTEFFDELQDKVIFPEMFPCALLSSALLEKAQKKGHDFEKNPMVYTSHKISVDRRLLSELKSNDALHILIKPADNSAEHDFGEPSATALDYECYGLVSNDALLFRALISLAPLEIILQSLG</sequence>
<accession>A0ABT1U4G7</accession>
<reference evidence="1 2" key="1">
    <citation type="submission" date="2022-07" db="EMBL/GenBank/DDBJ databases">
        <title>Methylomonas rivi sp. nov., Methylomonas rosea sp. nov., Methylomonas aureus sp. nov. and Methylomonas subterranea sp. nov., four novel methanotrophs isolated from a freshwater creek and the deep terrestrial subsurface.</title>
        <authorList>
            <person name="Abin C."/>
            <person name="Sankaranarayanan K."/>
            <person name="Garner C."/>
            <person name="Sindelar R."/>
            <person name="Kotary K."/>
            <person name="Garner R."/>
            <person name="Barclay S."/>
            <person name="Lawson P."/>
            <person name="Krumholz L."/>
        </authorList>
    </citation>
    <scope>NUCLEOTIDE SEQUENCE [LARGE SCALE GENOMIC DNA]</scope>
    <source>
        <strain evidence="1 2">WSC-6</strain>
    </source>
</reference>
<name>A0ABT1U4G7_9GAMM</name>
<evidence type="ECO:0000313" key="2">
    <source>
        <dbReference type="Proteomes" id="UP001524586"/>
    </source>
</evidence>
<protein>
    <submittedName>
        <fullName evidence="1">Uncharacterized protein</fullName>
    </submittedName>
</protein>
<proteinExistence type="predicted"/>
<keyword evidence="2" id="KW-1185">Reference proteome</keyword>
<dbReference type="RefSeq" id="WP_256615144.1">
    <property type="nucleotide sequence ID" value="NZ_JANIBK010000041.1"/>
</dbReference>
<organism evidence="1 2">
    <name type="scientific">Methylomonas rivi</name>
    <dbReference type="NCBI Taxonomy" id="2952226"/>
    <lineage>
        <taxon>Bacteria</taxon>
        <taxon>Pseudomonadati</taxon>
        <taxon>Pseudomonadota</taxon>
        <taxon>Gammaproteobacteria</taxon>
        <taxon>Methylococcales</taxon>
        <taxon>Methylococcaceae</taxon>
        <taxon>Methylomonas</taxon>
    </lineage>
</organism>
<comment type="caution">
    <text evidence="1">The sequence shown here is derived from an EMBL/GenBank/DDBJ whole genome shotgun (WGS) entry which is preliminary data.</text>
</comment>
<gene>
    <name evidence="1" type="ORF">NP596_09730</name>
</gene>
<evidence type="ECO:0000313" key="1">
    <source>
        <dbReference type="EMBL" id="MCQ8128739.1"/>
    </source>
</evidence>